<comment type="caution">
    <text evidence="7">The sequence shown here is derived from an EMBL/GenBank/DDBJ whole genome shotgun (WGS) entry which is preliminary data.</text>
</comment>
<evidence type="ECO:0000256" key="1">
    <source>
        <dbReference type="ARBA" id="ARBA00001974"/>
    </source>
</evidence>
<dbReference type="Pfam" id="PF00441">
    <property type="entry name" value="Acyl-CoA_dh_1"/>
    <property type="match status" value="1"/>
</dbReference>
<dbReference type="Proteomes" id="UP000023152">
    <property type="component" value="Unassembled WGS sequence"/>
</dbReference>
<gene>
    <name evidence="7" type="ORF">RFI_03008</name>
</gene>
<evidence type="ECO:0000256" key="4">
    <source>
        <dbReference type="ARBA" id="ARBA00022827"/>
    </source>
</evidence>
<comment type="cofactor">
    <cofactor evidence="1">
        <name>FAD</name>
        <dbReference type="ChEBI" id="CHEBI:57692"/>
    </cofactor>
</comment>
<evidence type="ECO:0000256" key="5">
    <source>
        <dbReference type="ARBA" id="ARBA00023002"/>
    </source>
</evidence>
<dbReference type="EMBL" id="ASPP01002892">
    <property type="protein sequence ID" value="ETO34085.1"/>
    <property type="molecule type" value="Genomic_DNA"/>
</dbReference>
<accession>X6P6D3</accession>
<dbReference type="PANTHER" id="PTHR48083:SF28">
    <property type="entry name" value="ACYL-COA DEHYDROGENASE FAMILY PROTEIN (AFU_ORTHOLOGUE AFUA_6G10880)-RELATED"/>
    <property type="match status" value="1"/>
</dbReference>
<feature type="domain" description="Acyl-CoA dehydrogenase/oxidase C-terminal" evidence="6">
    <location>
        <begin position="289"/>
        <end position="340"/>
    </location>
</feature>
<dbReference type="GO" id="GO:0003995">
    <property type="term" value="F:acyl-CoA dehydrogenase activity"/>
    <property type="evidence" value="ECO:0007669"/>
    <property type="project" value="TreeGrafter"/>
</dbReference>
<name>X6P6D3_RETFI</name>
<dbReference type="InterPro" id="IPR009100">
    <property type="entry name" value="AcylCoA_DH/oxidase_NM_dom_sf"/>
</dbReference>
<dbReference type="Gene3D" id="1.10.540.10">
    <property type="entry name" value="Acyl-CoA dehydrogenase/oxidase, N-terminal domain"/>
    <property type="match status" value="1"/>
</dbReference>
<dbReference type="GO" id="GO:0033539">
    <property type="term" value="P:fatty acid beta-oxidation using acyl-CoA dehydrogenase"/>
    <property type="evidence" value="ECO:0007669"/>
    <property type="project" value="TreeGrafter"/>
</dbReference>
<dbReference type="OrthoDB" id="10254877at2759"/>
<dbReference type="PANTHER" id="PTHR48083">
    <property type="entry name" value="MEDIUM-CHAIN SPECIFIC ACYL-COA DEHYDROGENASE, MITOCHONDRIAL-RELATED"/>
    <property type="match status" value="1"/>
</dbReference>
<evidence type="ECO:0000313" key="8">
    <source>
        <dbReference type="Proteomes" id="UP000023152"/>
    </source>
</evidence>
<comment type="similarity">
    <text evidence="2">Belongs to the acyl-CoA dehydrogenase family.</text>
</comment>
<dbReference type="InterPro" id="IPR046373">
    <property type="entry name" value="Acyl-CoA_Oxase/DH_mid-dom_sf"/>
</dbReference>
<organism evidence="7 8">
    <name type="scientific">Reticulomyxa filosa</name>
    <dbReference type="NCBI Taxonomy" id="46433"/>
    <lineage>
        <taxon>Eukaryota</taxon>
        <taxon>Sar</taxon>
        <taxon>Rhizaria</taxon>
        <taxon>Retaria</taxon>
        <taxon>Foraminifera</taxon>
        <taxon>Monothalamids</taxon>
        <taxon>Reticulomyxidae</taxon>
        <taxon>Reticulomyxa</taxon>
    </lineage>
</organism>
<dbReference type="InterPro" id="IPR037069">
    <property type="entry name" value="AcylCoA_DH/ox_N_sf"/>
</dbReference>
<evidence type="ECO:0000256" key="2">
    <source>
        <dbReference type="ARBA" id="ARBA00009347"/>
    </source>
</evidence>
<dbReference type="Gene3D" id="1.20.140.10">
    <property type="entry name" value="Butyryl-CoA Dehydrogenase, subunit A, domain 3"/>
    <property type="match status" value="1"/>
</dbReference>
<keyword evidence="5" id="KW-0560">Oxidoreductase</keyword>
<dbReference type="GO" id="GO:0050660">
    <property type="term" value="F:flavin adenine dinucleotide binding"/>
    <property type="evidence" value="ECO:0007669"/>
    <property type="project" value="InterPro"/>
</dbReference>
<dbReference type="Gene3D" id="2.40.110.10">
    <property type="entry name" value="Butyryl-CoA Dehydrogenase, subunit A, domain 2"/>
    <property type="match status" value="1"/>
</dbReference>
<dbReference type="GO" id="GO:0005737">
    <property type="term" value="C:cytoplasm"/>
    <property type="evidence" value="ECO:0007669"/>
    <property type="project" value="TreeGrafter"/>
</dbReference>
<evidence type="ECO:0000256" key="3">
    <source>
        <dbReference type="ARBA" id="ARBA00022630"/>
    </source>
</evidence>
<dbReference type="InterPro" id="IPR009075">
    <property type="entry name" value="AcylCo_DH/oxidase_C"/>
</dbReference>
<keyword evidence="8" id="KW-1185">Reference proteome</keyword>
<sequence length="340" mass="39393">MSNDREEFQTLVDFDKHLSPYYTERHYRFRTYIRDVFKEVISKYWEGYSKSNEDKQLPRELMSTLATKYPAAYFFPFGYGEFEGSSEWDPFYTIIFSYETMAAQGGTGDKCVPFPKLSLQYAYTHIHMYVHIYLICMCKGAWIHYICLPVVKHFGNHAIHKQVFEEVRKGEKMISLAVSEMSDNPMAISNNNTNDNIKKKEEAMLQTFKPPQNAKVTIILSMVRNIGSLFCSYIFVLFVRQGVSLILVPRTTGLFTSKIKLQGANLNDTAVVTFHNVRVPVTNIIGEENMGFKPLMYNFNFERFVVAADMVSSCRLAIEECVKWAKERHTFGKPLIKHQV</sequence>
<keyword evidence="4" id="KW-0274">FAD</keyword>
<dbReference type="InterPro" id="IPR036250">
    <property type="entry name" value="AcylCo_DH-like_C"/>
</dbReference>
<dbReference type="SUPFAM" id="SSF56645">
    <property type="entry name" value="Acyl-CoA dehydrogenase NM domain-like"/>
    <property type="match status" value="2"/>
</dbReference>
<proteinExistence type="inferred from homology"/>
<dbReference type="SUPFAM" id="SSF47203">
    <property type="entry name" value="Acyl-CoA dehydrogenase C-terminal domain-like"/>
    <property type="match status" value="1"/>
</dbReference>
<dbReference type="InterPro" id="IPR050741">
    <property type="entry name" value="Acyl-CoA_dehydrogenase"/>
</dbReference>
<protein>
    <recommendedName>
        <fullName evidence="6">Acyl-CoA dehydrogenase/oxidase C-terminal domain-containing protein</fullName>
    </recommendedName>
</protein>
<reference evidence="7 8" key="1">
    <citation type="journal article" date="2013" name="Curr. Biol.">
        <title>The Genome of the Foraminiferan Reticulomyxa filosa.</title>
        <authorList>
            <person name="Glockner G."/>
            <person name="Hulsmann N."/>
            <person name="Schleicher M."/>
            <person name="Noegel A.A."/>
            <person name="Eichinger L."/>
            <person name="Gallinger C."/>
            <person name="Pawlowski J."/>
            <person name="Sierra R."/>
            <person name="Euteneuer U."/>
            <person name="Pillet L."/>
            <person name="Moustafa A."/>
            <person name="Platzer M."/>
            <person name="Groth M."/>
            <person name="Szafranski K."/>
            <person name="Schliwa M."/>
        </authorList>
    </citation>
    <scope>NUCLEOTIDE SEQUENCE [LARGE SCALE GENOMIC DNA]</scope>
</reference>
<evidence type="ECO:0000313" key="7">
    <source>
        <dbReference type="EMBL" id="ETO34085.1"/>
    </source>
</evidence>
<evidence type="ECO:0000259" key="6">
    <source>
        <dbReference type="Pfam" id="PF00441"/>
    </source>
</evidence>
<keyword evidence="3" id="KW-0285">Flavoprotein</keyword>
<dbReference type="AlphaFoldDB" id="X6P6D3"/>